<dbReference type="Proteomes" id="UP000290900">
    <property type="component" value="Unassembled WGS sequence"/>
</dbReference>
<dbReference type="Gene3D" id="1.20.1310.10">
    <property type="entry name" value="Cullin Repeats"/>
    <property type="match status" value="1"/>
</dbReference>
<dbReference type="Pfam" id="PF00888">
    <property type="entry name" value="Cullin"/>
    <property type="match status" value="1"/>
</dbReference>
<dbReference type="InterPro" id="IPR036317">
    <property type="entry name" value="Cullin_homology_sf"/>
</dbReference>
<comment type="similarity">
    <text evidence="1 2">Belongs to the cullin family.</text>
</comment>
<dbReference type="GO" id="GO:0031625">
    <property type="term" value="F:ubiquitin protein ligase binding"/>
    <property type="evidence" value="ECO:0007669"/>
    <property type="project" value="InterPro"/>
</dbReference>
<dbReference type="SUPFAM" id="SSF46785">
    <property type="entry name" value="Winged helix' DNA-binding domain"/>
    <property type="match status" value="1"/>
</dbReference>
<feature type="domain" description="Cullin family profile" evidence="3">
    <location>
        <begin position="475"/>
        <end position="725"/>
    </location>
</feature>
<dbReference type="Pfam" id="PF26557">
    <property type="entry name" value="Cullin_AB"/>
    <property type="match status" value="1"/>
</dbReference>
<protein>
    <submittedName>
        <fullName evidence="4">DEKNAAC103952</fullName>
    </submittedName>
</protein>
<dbReference type="InterPro" id="IPR059120">
    <property type="entry name" value="Cullin-like_AB"/>
</dbReference>
<evidence type="ECO:0000313" key="4">
    <source>
        <dbReference type="EMBL" id="VEU22861.1"/>
    </source>
</evidence>
<evidence type="ECO:0000256" key="2">
    <source>
        <dbReference type="RuleBase" id="RU003829"/>
    </source>
</evidence>
<keyword evidence="5" id="KW-1185">Reference proteome</keyword>
<dbReference type="AlphaFoldDB" id="A0A448YPN6"/>
<dbReference type="InterPro" id="IPR016158">
    <property type="entry name" value="Cullin_homology"/>
</dbReference>
<dbReference type="PANTHER" id="PTHR11932">
    <property type="entry name" value="CULLIN"/>
    <property type="match status" value="1"/>
</dbReference>
<dbReference type="Gene3D" id="1.10.10.10">
    <property type="entry name" value="Winged helix-like DNA-binding domain superfamily/Winged helix DNA-binding domain"/>
    <property type="match status" value="1"/>
</dbReference>
<dbReference type="Gene3D" id="3.30.230.130">
    <property type="entry name" value="Cullin, Chain C, Domain 2"/>
    <property type="match status" value="1"/>
</dbReference>
<evidence type="ECO:0000256" key="1">
    <source>
        <dbReference type="PROSITE-ProRule" id="PRU00330"/>
    </source>
</evidence>
<dbReference type="SMART" id="SM00884">
    <property type="entry name" value="Cullin_Nedd8"/>
    <property type="match status" value="1"/>
</dbReference>
<name>A0A448YPN6_BRENA</name>
<dbReference type="InterPro" id="IPR036390">
    <property type="entry name" value="WH_DNA-bd_sf"/>
</dbReference>
<dbReference type="GO" id="GO:0006511">
    <property type="term" value="P:ubiquitin-dependent protein catabolic process"/>
    <property type="evidence" value="ECO:0007669"/>
    <property type="project" value="InterPro"/>
</dbReference>
<organism evidence="4 5">
    <name type="scientific">Brettanomyces naardenensis</name>
    <name type="common">Yeast</name>
    <dbReference type="NCBI Taxonomy" id="13370"/>
    <lineage>
        <taxon>Eukaryota</taxon>
        <taxon>Fungi</taxon>
        <taxon>Dikarya</taxon>
        <taxon>Ascomycota</taxon>
        <taxon>Saccharomycotina</taxon>
        <taxon>Pichiomycetes</taxon>
        <taxon>Pichiales</taxon>
        <taxon>Pichiaceae</taxon>
        <taxon>Brettanomyces</taxon>
    </lineage>
</organism>
<dbReference type="STRING" id="13370.A0A448YPN6"/>
<dbReference type="InterPro" id="IPR045093">
    <property type="entry name" value="Cullin"/>
</dbReference>
<dbReference type="InParanoid" id="A0A448YPN6"/>
<dbReference type="PROSITE" id="PS50069">
    <property type="entry name" value="CULLIN_2"/>
    <property type="match status" value="1"/>
</dbReference>
<dbReference type="InterPro" id="IPR019559">
    <property type="entry name" value="Cullin_neddylation_domain"/>
</dbReference>
<accession>A0A448YPN6</accession>
<dbReference type="InterPro" id="IPR036388">
    <property type="entry name" value="WH-like_DNA-bd_sf"/>
</dbReference>
<reference evidence="4 5" key="1">
    <citation type="submission" date="2018-12" db="EMBL/GenBank/DDBJ databases">
        <authorList>
            <person name="Tiukova I."/>
            <person name="Dainat J."/>
        </authorList>
    </citation>
    <scope>NUCLEOTIDE SEQUENCE [LARGE SCALE GENOMIC DNA]</scope>
</reference>
<dbReference type="SUPFAM" id="SSF75632">
    <property type="entry name" value="Cullin homology domain"/>
    <property type="match status" value="1"/>
</dbReference>
<dbReference type="EMBL" id="CAACVR010000032">
    <property type="protein sequence ID" value="VEU22861.1"/>
    <property type="molecule type" value="Genomic_DNA"/>
</dbReference>
<dbReference type="InterPro" id="IPR001373">
    <property type="entry name" value="Cullin_N"/>
</dbReference>
<gene>
    <name evidence="4" type="ORF">BRENAR_LOCUS3592</name>
</gene>
<proteinExistence type="inferred from homology"/>
<dbReference type="OrthoDB" id="27073at2759"/>
<evidence type="ECO:0000259" key="3">
    <source>
        <dbReference type="PROSITE" id="PS50069"/>
    </source>
</evidence>
<evidence type="ECO:0000313" key="5">
    <source>
        <dbReference type="Proteomes" id="UP000290900"/>
    </source>
</evidence>
<sequence>MEDVISELSGGHIDGVQTRFPLVSAISSVTPRRIILSDDDDDDDFVRQGGRRRQRELDRKPRKRKFKDSKFMNTEQDAISGREFLSRAKVVLSEAMKAILEGSEGPTLPRSLITLQGLSEAVSSDKEYAAAFYALGDKVFNDQLLPRFAASILSVRGKEVDTFVNLFDMWNLRVWNLKLVFLILDNSPTFRTTDSRRKMEPYWMLRFGKSLFESAKEISLDSAIFDPDESKTRNRILLNFCDLVEEFLSLPPLQEQQLQAITLSLKCFFEVLGKLKAYHALLGEENKVMTPILERCMGKVCTDLRDRWISIGTEKYLKNVQVVYERIESLRHILNRHNEVNYDLFIGAAISPLLNTSKAQVEILERAFDEPEKYPTELKFVYEQYDSENWDMDVLSDMFSKSLEVSLHELLVKQIADPKNVRGPSCPPLIRAVLNLWRPFISLLKSGFNSNREFSKKISKASERVVWELDNCANLVAEALLQYIYGLLMDKWRGMSKEQKVEALSSGSTEDSLKSILTSETYMIFGMIPDRKRFLFDRYKMMLGRRLLHNRFIKPLESKEDKFDALEAEKYVLNCLRSHFGRDYLEGMYGMIDDVVESNVTLGKFTHEADSPIELAICCVNEYNWKEPPESQPVIIPKVLQPLAEQFKARILMQGPVKFDWKLFLHRVTIDIHFGPGSTQAVECSIYQAAILLSFEDSEVLSFEQLLTTTGMERPFLAAHLKVLTRANFDLLLTANGDYKINSLYKSSKRIVRLPTHISGGRKRREDAAFKRTGTERDEKEMLSMRLQAFITRTLKGSGPMKHDKLMVEVLKHLAEESVAFTETLRDSSIQNHFKKILGGLINDGFIARHGDDAYRYLP</sequence>